<sequence length="739" mass="78821">MAPPSALSARAADALPDGGAWAPRYPLTPVPSTPDGAGWDAFQALMEYDPQADADAPYFQSQVRRAHRIAPFAATQAHPALDTVPGVASLSDCYGPLAAGVSEETLMRRRYGTPLPGGVQVPRIFTYHDIVVGWRGTGMIPNPALVDVAHRNGALALGTIFQPDRRHYDGSAVPMPQVARKLVDLAAYFGFDGYFVNFENGTEEAEAQVLDWVAAMRDEAKRRGLTDFHIQFYDGGTDMDWLMRRRGDRPGQAYADSTMLDQGWSRYGGPGSCCSGAPVAPLEVRAYYLRNGFDPRAVAYFGLQLYPGPGYLGAAAPQVIHPNDGAYAYGGLQVYSVEDGLRNVLRVVRTQRALPGEPPGAHSDRRILGILERQFFSGQSQNPAADNAPDAAQAQAYLPNAARGRHRYTDYDPAAPKATDQLNLPMTYGVANFIAERSVIGAFPFVTRFNTGEGDRFHVDGAVVAEQPWYNLGIQDILPTWQWRIEPLAGAAGASAADLLAVDYAYDTAFNGGSSLGVTGTLGPANATRVWLYKTALTVDAAITPVVQLVVKGQGADALRLGLLFADRPAAPVWLPLAGAPRQDLADGWSRLTLRLDPYHGRTIAALLLGAAAKGTSAKGSGEVMDVRIGEMYIGAAPGDAAMPAPRGLMAQARSTGTGSGRAEVRLRWAPDPAAAHHDVYADDGQGRWVWQGRVTGTAYHAVAVPVGGDSKVRLRLVASPPGLSTRPGMPADIVVAVG</sequence>
<dbReference type="Gene3D" id="2.60.120.260">
    <property type="entry name" value="Galactose-binding domain-like"/>
    <property type="match status" value="1"/>
</dbReference>
<protein>
    <submittedName>
        <fullName evidence="2">Glycosyl hydrolase family 85</fullName>
    </submittedName>
</protein>
<name>A0A560GQB8_9PROT</name>
<dbReference type="EMBL" id="VITR01000019">
    <property type="protein sequence ID" value="TWB35744.1"/>
    <property type="molecule type" value="Genomic_DNA"/>
</dbReference>
<gene>
    <name evidence="2" type="ORF">FBZ90_11929</name>
</gene>
<dbReference type="GO" id="GO:0005829">
    <property type="term" value="C:cytosol"/>
    <property type="evidence" value="ECO:0007669"/>
    <property type="project" value="UniProtKB-SubCell"/>
</dbReference>
<keyword evidence="2" id="KW-0378">Hydrolase</keyword>
<dbReference type="Gene3D" id="3.20.20.80">
    <property type="entry name" value="Glycosidases"/>
    <property type="match status" value="1"/>
</dbReference>
<dbReference type="InterPro" id="IPR032979">
    <property type="entry name" value="ENGase"/>
</dbReference>
<keyword evidence="3" id="KW-1185">Reference proteome</keyword>
<reference evidence="2 3" key="1">
    <citation type="submission" date="2019-06" db="EMBL/GenBank/DDBJ databases">
        <title>Genomic Encyclopedia of Type Strains, Phase IV (KMG-V): Genome sequencing to study the core and pangenomes of soil and plant-associated prokaryotes.</title>
        <authorList>
            <person name="Whitman W."/>
        </authorList>
    </citation>
    <scope>NUCLEOTIDE SEQUENCE [LARGE SCALE GENOMIC DNA]</scope>
    <source>
        <strain evidence="2 3">BR 11622</strain>
    </source>
</reference>
<dbReference type="InterPro" id="IPR005201">
    <property type="entry name" value="TIM_ENGase"/>
</dbReference>
<dbReference type="PANTHER" id="PTHR13246">
    <property type="entry name" value="ENDO BETA N-ACETYLGLUCOSAMINIDASE"/>
    <property type="match status" value="1"/>
</dbReference>
<feature type="domain" description="Cytosolic endo-beta-N-acetylglucosaminidase TIM barrel" evidence="1">
    <location>
        <begin position="126"/>
        <end position="238"/>
    </location>
</feature>
<proteinExistence type="predicted"/>
<comment type="caution">
    <text evidence="2">The sequence shown here is derived from an EMBL/GenBank/DDBJ whole genome shotgun (WGS) entry which is preliminary data.</text>
</comment>
<evidence type="ECO:0000313" key="3">
    <source>
        <dbReference type="Proteomes" id="UP000315751"/>
    </source>
</evidence>
<accession>A0A560GQB8</accession>
<organism evidence="2 3">
    <name type="scientific">Nitrospirillum amazonense</name>
    <dbReference type="NCBI Taxonomy" id="28077"/>
    <lineage>
        <taxon>Bacteria</taxon>
        <taxon>Pseudomonadati</taxon>
        <taxon>Pseudomonadota</taxon>
        <taxon>Alphaproteobacteria</taxon>
        <taxon>Rhodospirillales</taxon>
        <taxon>Azospirillaceae</taxon>
        <taxon>Nitrospirillum</taxon>
    </lineage>
</organism>
<dbReference type="AlphaFoldDB" id="A0A560GQB8"/>
<dbReference type="Proteomes" id="UP000315751">
    <property type="component" value="Unassembled WGS sequence"/>
</dbReference>
<dbReference type="GO" id="GO:0033925">
    <property type="term" value="F:mannosyl-glycoprotein endo-beta-N-acetylglucosaminidase activity"/>
    <property type="evidence" value="ECO:0007669"/>
    <property type="project" value="InterPro"/>
</dbReference>
<evidence type="ECO:0000259" key="1">
    <source>
        <dbReference type="Pfam" id="PF03644"/>
    </source>
</evidence>
<evidence type="ECO:0000313" key="2">
    <source>
        <dbReference type="EMBL" id="TWB35744.1"/>
    </source>
</evidence>
<dbReference type="PANTHER" id="PTHR13246:SF1">
    <property type="entry name" value="CYTOSOLIC ENDO-BETA-N-ACETYLGLUCOSAMINIDASE"/>
    <property type="match status" value="1"/>
</dbReference>
<dbReference type="Pfam" id="PF03644">
    <property type="entry name" value="Glyco_hydro_85"/>
    <property type="match status" value="1"/>
</dbReference>